<gene>
    <name evidence="2" type="ORF">Tci_648390</name>
</gene>
<dbReference type="EMBL" id="BKCJ010483426">
    <property type="protein sequence ID" value="GFA76418.1"/>
    <property type="molecule type" value="Genomic_DNA"/>
</dbReference>
<feature type="non-terminal residue" evidence="2">
    <location>
        <position position="1"/>
    </location>
</feature>
<protein>
    <recommendedName>
        <fullName evidence="1">PB1 domain-containing protein</fullName>
    </recommendedName>
</protein>
<organism evidence="2">
    <name type="scientific">Tanacetum cinerariifolium</name>
    <name type="common">Dalmatian daisy</name>
    <name type="synonym">Chrysanthemum cinerariifolium</name>
    <dbReference type="NCBI Taxonomy" id="118510"/>
    <lineage>
        <taxon>Eukaryota</taxon>
        <taxon>Viridiplantae</taxon>
        <taxon>Streptophyta</taxon>
        <taxon>Embryophyta</taxon>
        <taxon>Tracheophyta</taxon>
        <taxon>Spermatophyta</taxon>
        <taxon>Magnoliopsida</taxon>
        <taxon>eudicotyledons</taxon>
        <taxon>Gunneridae</taxon>
        <taxon>Pentapetalae</taxon>
        <taxon>asterids</taxon>
        <taxon>campanulids</taxon>
        <taxon>Asterales</taxon>
        <taxon>Asteraceae</taxon>
        <taxon>Asteroideae</taxon>
        <taxon>Anthemideae</taxon>
        <taxon>Anthemidinae</taxon>
        <taxon>Tanacetum</taxon>
    </lineage>
</organism>
<reference evidence="2" key="1">
    <citation type="journal article" date="2019" name="Sci. Rep.">
        <title>Draft genome of Tanacetum cinerariifolium, the natural source of mosquito coil.</title>
        <authorList>
            <person name="Yamashiro T."/>
            <person name="Shiraishi A."/>
            <person name="Satake H."/>
            <person name="Nakayama K."/>
        </authorList>
    </citation>
    <scope>NUCLEOTIDE SEQUENCE</scope>
</reference>
<proteinExistence type="predicted"/>
<dbReference type="Pfam" id="PF22922">
    <property type="entry name" value="GAF_NLP"/>
    <property type="match status" value="1"/>
</dbReference>
<dbReference type="Gene3D" id="3.10.20.90">
    <property type="entry name" value="Phosphatidylinositol 3-kinase Catalytic Subunit, Chain A, domain 1"/>
    <property type="match status" value="1"/>
</dbReference>
<dbReference type="PANTHER" id="PTHR32002">
    <property type="entry name" value="PROTEIN NLP8"/>
    <property type="match status" value="1"/>
</dbReference>
<dbReference type="CDD" id="cd05992">
    <property type="entry name" value="PB1"/>
    <property type="match status" value="1"/>
</dbReference>
<dbReference type="InterPro" id="IPR055081">
    <property type="entry name" value="NLP1-9_GAF"/>
</dbReference>
<dbReference type="SUPFAM" id="SSF54277">
    <property type="entry name" value="CAD &amp; PB1 domains"/>
    <property type="match status" value="1"/>
</dbReference>
<evidence type="ECO:0000313" key="2">
    <source>
        <dbReference type="EMBL" id="GFA76418.1"/>
    </source>
</evidence>
<sequence length="483" mass="54422">FLTSSKHTSLAYEAEKVQKALKTQNLTCLQVLGDGPLNVSNELRLNELDKIFSILKVVCETHRLPLAQTWAISPLSALASHEQILKKRCGSFDTKCLGNVCMSAAGLPYYVLDLGLWSFRKACREQHLDKYHGLVGRALLSCGSCFCEDVTKLGEEEYPLVHNAHMSGLTSCFAIFMHSVEGNHDYVLEFFLPLNTKDGRHVQVNLVQTLMQHIGIASGFELGNNSPIEVVKPLMNLPENIEPDIISTTSYSFTDVATDSMNVPDECSSTNASMEIICATFADTGETTSPLKHGKKRKRGSDTMFLVKAIYEDITKEFQFVMSLGLLKLKNEVATQFKLNGKMIRLKYRDEENDLILICVDDDLKLALVTSEVNNSVDLVLSNQALLAKWWWRFLIEDNALWCKVIHFIHGSQGGLHDASLIRSKSGPWYRIAKLKEDLLNDYRINLSLIFKKKIGNEESTRFGWINGWVVVRLKELSLTFFV</sequence>
<name>A0A699K4X2_TANCI</name>
<dbReference type="SMART" id="SM00666">
    <property type="entry name" value="PB1"/>
    <property type="match status" value="1"/>
</dbReference>
<dbReference type="AlphaFoldDB" id="A0A699K4X2"/>
<evidence type="ECO:0000259" key="1">
    <source>
        <dbReference type="SMART" id="SM00666"/>
    </source>
</evidence>
<dbReference type="PANTHER" id="PTHR32002:SF35">
    <property type="entry name" value="PROTEIN NLP6"/>
    <property type="match status" value="1"/>
</dbReference>
<feature type="domain" description="PB1" evidence="1">
    <location>
        <begin position="304"/>
        <end position="384"/>
    </location>
</feature>
<dbReference type="GO" id="GO:0003700">
    <property type="term" value="F:DNA-binding transcription factor activity"/>
    <property type="evidence" value="ECO:0007669"/>
    <property type="project" value="InterPro"/>
</dbReference>
<dbReference type="InterPro" id="IPR045012">
    <property type="entry name" value="NLP"/>
</dbReference>
<comment type="caution">
    <text evidence="2">The sequence shown here is derived from an EMBL/GenBank/DDBJ whole genome shotgun (WGS) entry which is preliminary data.</text>
</comment>
<dbReference type="InterPro" id="IPR000270">
    <property type="entry name" value="PB1_dom"/>
</dbReference>
<dbReference type="Pfam" id="PF00564">
    <property type="entry name" value="PB1"/>
    <property type="match status" value="1"/>
</dbReference>
<accession>A0A699K4X2</accession>